<dbReference type="UniPathway" id="UPA00068"/>
<dbReference type="SUPFAM" id="SSF46785">
    <property type="entry name" value="Winged helix' DNA-binding domain"/>
    <property type="match status" value="1"/>
</dbReference>
<keyword evidence="3 7" id="KW-0963">Cytoplasm</keyword>
<dbReference type="InterPro" id="IPR001669">
    <property type="entry name" value="Arg_repress"/>
</dbReference>
<evidence type="ECO:0000259" key="9">
    <source>
        <dbReference type="Pfam" id="PF02863"/>
    </source>
</evidence>
<dbReference type="Gene3D" id="3.30.1360.40">
    <property type="match status" value="1"/>
</dbReference>
<name>A0A2Z5Y3H0_9ENTE</name>
<dbReference type="Pfam" id="PF01316">
    <property type="entry name" value="Arg_repressor"/>
    <property type="match status" value="1"/>
</dbReference>
<dbReference type="InterPro" id="IPR036388">
    <property type="entry name" value="WH-like_DNA-bd_sf"/>
</dbReference>
<dbReference type="GO" id="GO:0051259">
    <property type="term" value="P:protein complex oligomerization"/>
    <property type="evidence" value="ECO:0007669"/>
    <property type="project" value="InterPro"/>
</dbReference>
<feature type="domain" description="Arginine repressor C-terminal" evidence="9">
    <location>
        <begin position="80"/>
        <end position="145"/>
    </location>
</feature>
<dbReference type="InterPro" id="IPR036390">
    <property type="entry name" value="WH_DNA-bd_sf"/>
</dbReference>
<dbReference type="EMBL" id="AP018492">
    <property type="protein sequence ID" value="BBC61273.1"/>
    <property type="molecule type" value="Genomic_DNA"/>
</dbReference>
<dbReference type="InterPro" id="IPR036251">
    <property type="entry name" value="Arg_repress_C_sf"/>
</dbReference>
<keyword evidence="5 7" id="KW-0238">DNA-binding</keyword>
<evidence type="ECO:0000313" key="10">
    <source>
        <dbReference type="EMBL" id="BBC61273.1"/>
    </source>
</evidence>
<keyword evidence="6 7" id="KW-0804">Transcription</keyword>
<dbReference type="GO" id="GO:0034618">
    <property type="term" value="F:arginine binding"/>
    <property type="evidence" value="ECO:0007669"/>
    <property type="project" value="InterPro"/>
</dbReference>
<dbReference type="GeneID" id="57043712"/>
<dbReference type="AlphaFoldDB" id="A0A2Z5Y3H0"/>
<dbReference type="GO" id="GO:0003700">
    <property type="term" value="F:DNA-binding transcription factor activity"/>
    <property type="evidence" value="ECO:0007669"/>
    <property type="project" value="UniProtKB-UniRule"/>
</dbReference>
<evidence type="ECO:0000256" key="5">
    <source>
        <dbReference type="ARBA" id="ARBA00023125"/>
    </source>
</evidence>
<keyword evidence="4 7" id="KW-0805">Transcription regulation</keyword>
<evidence type="ECO:0000256" key="2">
    <source>
        <dbReference type="ARBA" id="ARBA00008316"/>
    </source>
</evidence>
<evidence type="ECO:0000259" key="8">
    <source>
        <dbReference type="Pfam" id="PF01316"/>
    </source>
</evidence>
<dbReference type="Gene3D" id="1.10.10.10">
    <property type="entry name" value="Winged helix-like DNA-binding domain superfamily/Winged helix DNA-binding domain"/>
    <property type="match status" value="1"/>
</dbReference>
<keyword evidence="7" id="KW-0028">Amino-acid biosynthesis</keyword>
<dbReference type="GO" id="GO:0006526">
    <property type="term" value="P:L-arginine biosynthetic process"/>
    <property type="evidence" value="ECO:0007669"/>
    <property type="project" value="UniProtKB-UniPathway"/>
</dbReference>
<dbReference type="HAMAP" id="MF_00173">
    <property type="entry name" value="Arg_repressor"/>
    <property type="match status" value="1"/>
</dbReference>
<evidence type="ECO:0000256" key="6">
    <source>
        <dbReference type="ARBA" id="ARBA00023163"/>
    </source>
</evidence>
<comment type="subcellular location">
    <subcellularLocation>
        <location evidence="1 7">Cytoplasm</location>
    </subcellularLocation>
</comment>
<proteinExistence type="inferred from homology"/>
<dbReference type="RefSeq" id="WP_015695146.1">
    <property type="nucleotide sequence ID" value="NZ_AP018492.1"/>
</dbReference>
<dbReference type="PRINTS" id="PR01467">
    <property type="entry name" value="ARGREPRESSOR"/>
</dbReference>
<feature type="domain" description="Arginine repressor DNA-binding" evidence="8">
    <location>
        <begin position="1"/>
        <end position="69"/>
    </location>
</feature>
<comment type="function">
    <text evidence="7">Regulates arginine biosynthesis genes.</text>
</comment>
<dbReference type="Proteomes" id="UP000269226">
    <property type="component" value="Chromosome"/>
</dbReference>
<gene>
    <name evidence="7" type="primary">argR</name>
    <name evidence="10" type="ORF">DAT561_1166</name>
</gene>
<dbReference type="GO" id="GO:0003677">
    <property type="term" value="F:DNA binding"/>
    <property type="evidence" value="ECO:0007669"/>
    <property type="project" value="UniProtKB-KW"/>
</dbReference>
<sequence>MRKKERHQLIKQLLIEKVVQKQEDFVVYLQEKGISVTQATISRDIKELKIIKVPAQTGGYRYSMPNEQAKNTEARLKKLLQDALISVDQMEKYVILHTIPGNAAASSTLIQKNFKQKIFSAINDDTGVLIIARSEVAAEWLKQKFIQYI</sequence>
<reference evidence="10 11" key="1">
    <citation type="submission" date="2018-01" db="EMBL/GenBank/DDBJ databases">
        <title>Whole genome sequence of Melissococcus plutonius DAT561.</title>
        <authorList>
            <person name="Okumura K."/>
            <person name="Takamatsu D."/>
            <person name="Okura M."/>
        </authorList>
    </citation>
    <scope>NUCLEOTIDE SEQUENCE [LARGE SCALE GENOMIC DNA]</scope>
    <source>
        <strain evidence="10 11">DAT561</strain>
    </source>
</reference>
<evidence type="ECO:0000256" key="3">
    <source>
        <dbReference type="ARBA" id="ARBA00022490"/>
    </source>
</evidence>
<dbReference type="PANTHER" id="PTHR34471:SF1">
    <property type="entry name" value="ARGININE REPRESSOR"/>
    <property type="match status" value="1"/>
</dbReference>
<dbReference type="InterPro" id="IPR020900">
    <property type="entry name" value="Arg_repress_DNA-bd"/>
</dbReference>
<evidence type="ECO:0000256" key="1">
    <source>
        <dbReference type="ARBA" id="ARBA00004496"/>
    </source>
</evidence>
<evidence type="ECO:0000313" key="11">
    <source>
        <dbReference type="Proteomes" id="UP000269226"/>
    </source>
</evidence>
<comment type="pathway">
    <text evidence="7">Amino-acid biosynthesis; L-arginine biosynthesis [regulation].</text>
</comment>
<keyword evidence="7" id="KW-0678">Repressor</keyword>
<evidence type="ECO:0000256" key="7">
    <source>
        <dbReference type="HAMAP-Rule" id="MF_00173"/>
    </source>
</evidence>
<dbReference type="GO" id="GO:0005737">
    <property type="term" value="C:cytoplasm"/>
    <property type="evidence" value="ECO:0007669"/>
    <property type="project" value="UniProtKB-SubCell"/>
</dbReference>
<protein>
    <recommendedName>
        <fullName evidence="7">Arginine repressor</fullName>
    </recommendedName>
</protein>
<evidence type="ECO:0000256" key="4">
    <source>
        <dbReference type="ARBA" id="ARBA00023015"/>
    </source>
</evidence>
<dbReference type="PANTHER" id="PTHR34471">
    <property type="entry name" value="ARGININE REPRESSOR"/>
    <property type="match status" value="1"/>
</dbReference>
<dbReference type="Pfam" id="PF02863">
    <property type="entry name" value="Arg_repressor_C"/>
    <property type="match status" value="1"/>
</dbReference>
<dbReference type="InterPro" id="IPR020899">
    <property type="entry name" value="Arg_repress_C"/>
</dbReference>
<dbReference type="SUPFAM" id="SSF55252">
    <property type="entry name" value="C-terminal domain of arginine repressor"/>
    <property type="match status" value="1"/>
</dbReference>
<keyword evidence="7" id="KW-0055">Arginine biosynthesis</keyword>
<comment type="similarity">
    <text evidence="2 7">Belongs to the ArgR family.</text>
</comment>
<accession>A0A2Z5Y3H0</accession>
<dbReference type="GO" id="GO:1900079">
    <property type="term" value="P:regulation of arginine biosynthetic process"/>
    <property type="evidence" value="ECO:0007669"/>
    <property type="project" value="UniProtKB-UniRule"/>
</dbReference>
<organism evidence="10 11">
    <name type="scientific">Melissococcus plutonius</name>
    <dbReference type="NCBI Taxonomy" id="33970"/>
    <lineage>
        <taxon>Bacteria</taxon>
        <taxon>Bacillati</taxon>
        <taxon>Bacillota</taxon>
        <taxon>Bacilli</taxon>
        <taxon>Lactobacillales</taxon>
        <taxon>Enterococcaceae</taxon>
        <taxon>Melissococcus</taxon>
    </lineage>
</organism>